<feature type="transmembrane region" description="Helical" evidence="2">
    <location>
        <begin position="19"/>
        <end position="38"/>
    </location>
</feature>
<evidence type="ECO:0000256" key="1">
    <source>
        <dbReference type="SAM" id="MobiDB-lite"/>
    </source>
</evidence>
<name>A0ABV9LUU5_9ALTE</name>
<gene>
    <name evidence="3" type="ORF">ACFO4O_05630</name>
</gene>
<feature type="region of interest" description="Disordered" evidence="1">
    <location>
        <begin position="86"/>
        <end position="105"/>
    </location>
</feature>
<dbReference type="RefSeq" id="WP_382406374.1">
    <property type="nucleotide sequence ID" value="NZ_JBHSGU010000002.1"/>
</dbReference>
<keyword evidence="2" id="KW-0812">Transmembrane</keyword>
<sequence>MIKQINTGSDTNTQAMTEVALGLSMAFFSLLIIALLSMSAGTSTQSQGESSGASSEQQDAARKDALESEAVRAALESLEAQHRLSLSEQAVESTRESNAQTEQNSELSEQAKIRFVFYYKRQYFDAQLNKITPDTSDSQLPTVVAVMPDMSFSQVMKVHQDFSQQEIQITAMDENWQRAFRKMVEANSTQNNTLEMRSLAAVKTTHSGR</sequence>
<accession>A0ABV9LUU5</accession>
<keyword evidence="2" id="KW-1133">Transmembrane helix</keyword>
<protein>
    <submittedName>
        <fullName evidence="3">Uncharacterized protein</fullName>
    </submittedName>
</protein>
<comment type="caution">
    <text evidence="3">The sequence shown here is derived from an EMBL/GenBank/DDBJ whole genome shotgun (WGS) entry which is preliminary data.</text>
</comment>
<feature type="region of interest" description="Disordered" evidence="1">
    <location>
        <begin position="43"/>
        <end position="66"/>
    </location>
</feature>
<evidence type="ECO:0000313" key="3">
    <source>
        <dbReference type="EMBL" id="MFC4699635.1"/>
    </source>
</evidence>
<organism evidence="3 4">
    <name type="scientific">Glaciecola siphonariae</name>
    <dbReference type="NCBI Taxonomy" id="521012"/>
    <lineage>
        <taxon>Bacteria</taxon>
        <taxon>Pseudomonadati</taxon>
        <taxon>Pseudomonadota</taxon>
        <taxon>Gammaproteobacteria</taxon>
        <taxon>Alteromonadales</taxon>
        <taxon>Alteromonadaceae</taxon>
        <taxon>Glaciecola</taxon>
    </lineage>
</organism>
<feature type="compositionally biased region" description="Low complexity" evidence="1">
    <location>
        <begin position="43"/>
        <end position="58"/>
    </location>
</feature>
<keyword evidence="4" id="KW-1185">Reference proteome</keyword>
<proteinExistence type="predicted"/>
<reference evidence="4" key="1">
    <citation type="journal article" date="2019" name="Int. J. Syst. Evol. Microbiol.">
        <title>The Global Catalogue of Microorganisms (GCM) 10K type strain sequencing project: providing services to taxonomists for standard genome sequencing and annotation.</title>
        <authorList>
            <consortium name="The Broad Institute Genomics Platform"/>
            <consortium name="The Broad Institute Genome Sequencing Center for Infectious Disease"/>
            <person name="Wu L."/>
            <person name="Ma J."/>
        </authorList>
    </citation>
    <scope>NUCLEOTIDE SEQUENCE [LARGE SCALE GENOMIC DNA]</scope>
    <source>
        <strain evidence="4">KACC 12507</strain>
    </source>
</reference>
<dbReference type="Proteomes" id="UP001595897">
    <property type="component" value="Unassembled WGS sequence"/>
</dbReference>
<keyword evidence="2" id="KW-0472">Membrane</keyword>
<evidence type="ECO:0000313" key="4">
    <source>
        <dbReference type="Proteomes" id="UP001595897"/>
    </source>
</evidence>
<dbReference type="EMBL" id="JBHSGU010000002">
    <property type="protein sequence ID" value="MFC4699635.1"/>
    <property type="molecule type" value="Genomic_DNA"/>
</dbReference>
<evidence type="ECO:0000256" key="2">
    <source>
        <dbReference type="SAM" id="Phobius"/>
    </source>
</evidence>